<dbReference type="InterPro" id="IPR048279">
    <property type="entry name" value="MdtK-like"/>
</dbReference>
<keyword evidence="10" id="KW-0406">Ion transport</keyword>
<reference evidence="14" key="1">
    <citation type="submission" date="2020-10" db="EMBL/GenBank/DDBJ databases">
        <authorList>
            <person name="Gilroy R."/>
        </authorList>
    </citation>
    <scope>NUCLEOTIDE SEQUENCE</scope>
    <source>
        <strain evidence="14">ChiSxjej1B13-7958</strain>
    </source>
</reference>
<keyword evidence="9 13" id="KW-1133">Transmembrane helix</keyword>
<dbReference type="CDD" id="cd13137">
    <property type="entry name" value="MATE_NorM_like"/>
    <property type="match status" value="1"/>
</dbReference>
<comment type="function">
    <text evidence="1">Multidrug efflux pump.</text>
</comment>
<dbReference type="InterPro" id="IPR002528">
    <property type="entry name" value="MATE_fam"/>
</dbReference>
<evidence type="ECO:0000256" key="2">
    <source>
        <dbReference type="ARBA" id="ARBA00004651"/>
    </source>
</evidence>
<comment type="similarity">
    <text evidence="3">Belongs to the multi antimicrobial extrusion (MATE) (TC 2.A.66.1) family.</text>
</comment>
<keyword evidence="8 13" id="KW-0812">Transmembrane</keyword>
<dbReference type="PANTHER" id="PTHR43298">
    <property type="entry name" value="MULTIDRUG RESISTANCE PROTEIN NORM-RELATED"/>
    <property type="match status" value="1"/>
</dbReference>
<dbReference type="Pfam" id="PF01554">
    <property type="entry name" value="MatE"/>
    <property type="match status" value="2"/>
</dbReference>
<evidence type="ECO:0000256" key="10">
    <source>
        <dbReference type="ARBA" id="ARBA00023065"/>
    </source>
</evidence>
<reference evidence="14" key="2">
    <citation type="journal article" date="2021" name="PeerJ">
        <title>Extensive microbial diversity within the chicken gut microbiome revealed by metagenomics and culture.</title>
        <authorList>
            <person name="Gilroy R."/>
            <person name="Ravi A."/>
            <person name="Getino M."/>
            <person name="Pursley I."/>
            <person name="Horton D.L."/>
            <person name="Alikhan N.F."/>
            <person name="Baker D."/>
            <person name="Gharbi K."/>
            <person name="Hall N."/>
            <person name="Watson M."/>
            <person name="Adriaenssens E.M."/>
            <person name="Foster-Nyarko E."/>
            <person name="Jarju S."/>
            <person name="Secka A."/>
            <person name="Antonio M."/>
            <person name="Oren A."/>
            <person name="Chaudhuri R.R."/>
            <person name="La Ragione R."/>
            <person name="Hildebrand F."/>
            <person name="Pallen M.J."/>
        </authorList>
    </citation>
    <scope>NUCLEOTIDE SEQUENCE</scope>
    <source>
        <strain evidence="14">ChiSxjej1B13-7958</strain>
    </source>
</reference>
<dbReference type="PIRSF" id="PIRSF006603">
    <property type="entry name" value="DinF"/>
    <property type="match status" value="1"/>
</dbReference>
<dbReference type="NCBIfam" id="TIGR00797">
    <property type="entry name" value="matE"/>
    <property type="match status" value="1"/>
</dbReference>
<evidence type="ECO:0000256" key="7">
    <source>
        <dbReference type="ARBA" id="ARBA00022475"/>
    </source>
</evidence>
<keyword evidence="6" id="KW-0050">Antiport</keyword>
<feature type="transmembrane region" description="Helical" evidence="13">
    <location>
        <begin position="421"/>
        <end position="440"/>
    </location>
</feature>
<name>A0A9D1AN76_9FIRM</name>
<evidence type="ECO:0000256" key="8">
    <source>
        <dbReference type="ARBA" id="ARBA00022692"/>
    </source>
</evidence>
<evidence type="ECO:0000256" key="6">
    <source>
        <dbReference type="ARBA" id="ARBA00022449"/>
    </source>
</evidence>
<feature type="transmembrane region" description="Helical" evidence="13">
    <location>
        <begin position="95"/>
        <end position="119"/>
    </location>
</feature>
<evidence type="ECO:0000256" key="11">
    <source>
        <dbReference type="ARBA" id="ARBA00023136"/>
    </source>
</evidence>
<feature type="transmembrane region" description="Helical" evidence="13">
    <location>
        <begin position="289"/>
        <end position="309"/>
    </location>
</feature>
<evidence type="ECO:0000313" key="14">
    <source>
        <dbReference type="EMBL" id="HIR47691.1"/>
    </source>
</evidence>
<feature type="transmembrane region" description="Helical" evidence="13">
    <location>
        <begin position="260"/>
        <end position="283"/>
    </location>
</feature>
<dbReference type="Proteomes" id="UP000824242">
    <property type="component" value="Unassembled WGS sequence"/>
</dbReference>
<organism evidence="14 15">
    <name type="scientific">Candidatus Caccousia avicola</name>
    <dbReference type="NCBI Taxonomy" id="2840721"/>
    <lineage>
        <taxon>Bacteria</taxon>
        <taxon>Bacillati</taxon>
        <taxon>Bacillota</taxon>
        <taxon>Clostridia</taxon>
        <taxon>Eubacteriales</taxon>
        <taxon>Oscillospiraceae</taxon>
        <taxon>Oscillospiraceae incertae sedis</taxon>
        <taxon>Candidatus Caccousia</taxon>
    </lineage>
</organism>
<dbReference type="GO" id="GO:0006811">
    <property type="term" value="P:monoatomic ion transport"/>
    <property type="evidence" value="ECO:0007669"/>
    <property type="project" value="UniProtKB-KW"/>
</dbReference>
<dbReference type="PANTHER" id="PTHR43298:SF2">
    <property type="entry name" value="FMN_FAD EXPORTER YEEO-RELATED"/>
    <property type="match status" value="1"/>
</dbReference>
<keyword evidence="5" id="KW-0813">Transport</keyword>
<dbReference type="GO" id="GO:0005886">
    <property type="term" value="C:plasma membrane"/>
    <property type="evidence" value="ECO:0007669"/>
    <property type="project" value="UniProtKB-SubCell"/>
</dbReference>
<comment type="subcellular location">
    <subcellularLocation>
        <location evidence="2">Cell membrane</location>
        <topology evidence="2">Multi-pass membrane protein</topology>
    </subcellularLocation>
</comment>
<sequence>MVRGHEIEGPIPTDGALLKETLRIAWPSMLESFLVALVGFIDTIMVSGLGTAAIAAVGLTTQPKFICLAVFLSLNVAVSALVARRRGEDDSAKANRVLVQSILITLGLTLVISTAAVVFADSIMRLAGTAPDTHEDATAYFRIISGGMVFNTLTMVINAAQRGAGNTRIAMKTNIVANAVNICFNYLLIGGNLGFPRLGVRGAAIATVLGTVVACGMSLRSALHRDHFISLRGRIRISFDRETLRAIMNIGSSTLAEQMFLRIGFLTYSIIVANLGTTAFAAHQVGMNIMSISFSFGDGLSVASVALVGRSLGEKRRDLARIYGGICQKVGVFFSAVLSVIYLVFSRQIFLLFSDETDILSYGDMIMRLMVVVVFLQISQVVFTGCLRGAGDAKYTALVSLISVAFVRPFSGWLLCYPLGLGLFGAWLGLATDQLVRFLMTYIRFRKGKWVNLKI</sequence>
<gene>
    <name evidence="14" type="ORF">IAB89_08585</name>
</gene>
<comment type="caution">
    <text evidence="14">The sequence shown here is derived from an EMBL/GenBank/DDBJ whole genome shotgun (WGS) entry which is preliminary data.</text>
</comment>
<feature type="transmembrane region" description="Helical" evidence="13">
    <location>
        <begin position="33"/>
        <end position="57"/>
    </location>
</feature>
<keyword evidence="11 13" id="KW-0472">Membrane</keyword>
<proteinExistence type="inferred from homology"/>
<dbReference type="AlphaFoldDB" id="A0A9D1AN76"/>
<keyword evidence="7" id="KW-1003">Cell membrane</keyword>
<feature type="transmembrane region" description="Helical" evidence="13">
    <location>
        <begin position="139"/>
        <end position="157"/>
    </location>
</feature>
<evidence type="ECO:0000256" key="12">
    <source>
        <dbReference type="ARBA" id="ARBA00031636"/>
    </source>
</evidence>
<accession>A0A9D1AN76</accession>
<evidence type="ECO:0000256" key="1">
    <source>
        <dbReference type="ARBA" id="ARBA00003408"/>
    </source>
</evidence>
<dbReference type="GO" id="GO:0015297">
    <property type="term" value="F:antiporter activity"/>
    <property type="evidence" value="ECO:0007669"/>
    <property type="project" value="UniProtKB-KW"/>
</dbReference>
<evidence type="ECO:0000256" key="13">
    <source>
        <dbReference type="SAM" id="Phobius"/>
    </source>
</evidence>
<feature type="transmembrane region" description="Helical" evidence="13">
    <location>
        <begin position="201"/>
        <end position="223"/>
    </location>
</feature>
<evidence type="ECO:0000313" key="15">
    <source>
        <dbReference type="Proteomes" id="UP000824242"/>
    </source>
</evidence>
<feature type="transmembrane region" description="Helical" evidence="13">
    <location>
        <begin position="365"/>
        <end position="383"/>
    </location>
</feature>
<feature type="transmembrane region" description="Helical" evidence="13">
    <location>
        <begin position="330"/>
        <end position="353"/>
    </location>
</feature>
<evidence type="ECO:0000256" key="5">
    <source>
        <dbReference type="ARBA" id="ARBA00022448"/>
    </source>
</evidence>
<evidence type="ECO:0000256" key="9">
    <source>
        <dbReference type="ARBA" id="ARBA00022989"/>
    </source>
</evidence>
<dbReference type="GO" id="GO:0042910">
    <property type="term" value="F:xenobiotic transmembrane transporter activity"/>
    <property type="evidence" value="ECO:0007669"/>
    <property type="project" value="InterPro"/>
</dbReference>
<protein>
    <recommendedName>
        <fullName evidence="4">Probable multidrug resistance protein NorM</fullName>
    </recommendedName>
    <alternativeName>
        <fullName evidence="12">Multidrug-efflux transporter</fullName>
    </alternativeName>
</protein>
<evidence type="ECO:0000256" key="3">
    <source>
        <dbReference type="ARBA" id="ARBA00010199"/>
    </source>
</evidence>
<dbReference type="InterPro" id="IPR050222">
    <property type="entry name" value="MATE_MdtK"/>
</dbReference>
<evidence type="ECO:0000256" key="4">
    <source>
        <dbReference type="ARBA" id="ARBA00020268"/>
    </source>
</evidence>
<dbReference type="EMBL" id="DVGZ01000091">
    <property type="protein sequence ID" value="HIR47691.1"/>
    <property type="molecule type" value="Genomic_DNA"/>
</dbReference>
<feature type="transmembrane region" description="Helical" evidence="13">
    <location>
        <begin position="169"/>
        <end position="189"/>
    </location>
</feature>
<feature type="transmembrane region" description="Helical" evidence="13">
    <location>
        <begin position="63"/>
        <end position="83"/>
    </location>
</feature>